<dbReference type="InterPro" id="IPR000772">
    <property type="entry name" value="Ricin_B_lectin"/>
</dbReference>
<feature type="compositionally biased region" description="Pro residues" evidence="1">
    <location>
        <begin position="178"/>
        <end position="189"/>
    </location>
</feature>
<organism evidence="3 4">
    <name type="scientific">Streptomyces qinglanensis</name>
    <dbReference type="NCBI Taxonomy" id="943816"/>
    <lineage>
        <taxon>Bacteria</taxon>
        <taxon>Bacillati</taxon>
        <taxon>Actinomycetota</taxon>
        <taxon>Actinomycetes</taxon>
        <taxon>Kitasatosporales</taxon>
        <taxon>Streptomycetaceae</taxon>
        <taxon>Streptomyces</taxon>
    </lineage>
</organism>
<dbReference type="Gene3D" id="2.80.10.50">
    <property type="match status" value="1"/>
</dbReference>
<feature type="compositionally biased region" description="Low complexity" evidence="1">
    <location>
        <begin position="97"/>
        <end position="109"/>
    </location>
</feature>
<keyword evidence="3" id="KW-0430">Lectin</keyword>
<dbReference type="AlphaFoldDB" id="A0A1H9SB80"/>
<sequence length="516" mass="53067">MSEDGEARPPGVPPGQSEPVPFDVVITGEGAASIDGEPVPVLGDQPLDTAILDTLHGYAQLRDDPVTAAISNPATGYAVRVEVGPDGSSRLVGQDGAAADAAEADAAAADAREADAAAPARPAPMPSADPAAGEGPTVPQPAAGNGAPAVAGSAAAAPAGQPRPAEAAARSRTAMPSIPRPSIPRPSMPSMPSIRRPSLPGRSPGSGKAAGGATRGSDVEFVPTSLLKKPWVVGGVAVAVAALVTTPLALAGASSGGTDQKADGKIRVEDPKEEPDRGPGGSVHPSRPPYPSGSPSGSPSPKDKDDEKDKPKSADSKPEKSDDDAESDEDTAKDSGSSDKKSSGDKDKHVKKAPKRSRIPHGVTMVVNRKTGRCLDVPGTGKGKPDGPVQQGACDTTAGARGGNQRWKLDLKVKDGGPGKADLYLIRNVKDNLCLDLAGYGPVAARAPVTEYHCRPKNDNQLWWLDKRSNGTYWIRNHESGNQCLDVAGAGEKTNARLLIFGCDDADDHQWRFKKP</sequence>
<dbReference type="PROSITE" id="PS50231">
    <property type="entry name" value="RICIN_B_LECTIN"/>
    <property type="match status" value="1"/>
</dbReference>
<accession>A0A1H9SB80</accession>
<dbReference type="CDD" id="cd00161">
    <property type="entry name" value="beta-trefoil_Ricin-like"/>
    <property type="match status" value="1"/>
</dbReference>
<proteinExistence type="predicted"/>
<evidence type="ECO:0000256" key="1">
    <source>
        <dbReference type="SAM" id="MobiDB-lite"/>
    </source>
</evidence>
<reference evidence="4" key="1">
    <citation type="submission" date="2016-10" db="EMBL/GenBank/DDBJ databases">
        <authorList>
            <person name="Varghese N."/>
            <person name="Submissions S."/>
        </authorList>
    </citation>
    <scope>NUCLEOTIDE SEQUENCE [LARGE SCALE GENOMIC DNA]</scope>
    <source>
        <strain evidence="4">CGMCC 4.6825</strain>
    </source>
</reference>
<dbReference type="SMART" id="SM00458">
    <property type="entry name" value="RICIN"/>
    <property type="match status" value="1"/>
</dbReference>
<dbReference type="EMBL" id="FOGO01000004">
    <property type="protein sequence ID" value="SER82221.1"/>
    <property type="molecule type" value="Genomic_DNA"/>
</dbReference>
<keyword evidence="4" id="KW-1185">Reference proteome</keyword>
<gene>
    <name evidence="3" type="ORF">SAMN05421870_104413</name>
</gene>
<evidence type="ECO:0000313" key="4">
    <source>
        <dbReference type="Proteomes" id="UP000182841"/>
    </source>
</evidence>
<feature type="compositionally biased region" description="Basic and acidic residues" evidence="1">
    <location>
        <begin position="301"/>
        <end position="320"/>
    </location>
</feature>
<name>A0A1H9SB80_9ACTN</name>
<feature type="region of interest" description="Disordered" evidence="1">
    <location>
        <begin position="85"/>
        <end position="217"/>
    </location>
</feature>
<feature type="compositionally biased region" description="Basic and acidic residues" evidence="1">
    <location>
        <begin position="330"/>
        <end position="348"/>
    </location>
</feature>
<dbReference type="Pfam" id="PF00652">
    <property type="entry name" value="Ricin_B_lectin"/>
    <property type="match status" value="1"/>
</dbReference>
<evidence type="ECO:0000259" key="2">
    <source>
        <dbReference type="SMART" id="SM00458"/>
    </source>
</evidence>
<dbReference type="InterPro" id="IPR035992">
    <property type="entry name" value="Ricin_B-like_lectins"/>
</dbReference>
<dbReference type="GO" id="GO:0030246">
    <property type="term" value="F:carbohydrate binding"/>
    <property type="evidence" value="ECO:0007669"/>
    <property type="project" value="UniProtKB-KW"/>
</dbReference>
<dbReference type="RefSeq" id="WP_075000176.1">
    <property type="nucleotide sequence ID" value="NZ_FOGO01000004.1"/>
</dbReference>
<protein>
    <submittedName>
        <fullName evidence="3">Ricin-type beta-trefoil lectin domain-containing protein</fullName>
    </submittedName>
</protein>
<evidence type="ECO:0000313" key="3">
    <source>
        <dbReference type="EMBL" id="SER82221.1"/>
    </source>
</evidence>
<feature type="compositionally biased region" description="Basic and acidic residues" evidence="1">
    <location>
        <begin position="260"/>
        <end position="277"/>
    </location>
</feature>
<feature type="region of interest" description="Disordered" evidence="1">
    <location>
        <begin position="250"/>
        <end position="362"/>
    </location>
</feature>
<dbReference type="OrthoDB" id="3444343at2"/>
<feature type="compositionally biased region" description="Low complexity" evidence="1">
    <location>
        <begin position="141"/>
        <end position="168"/>
    </location>
</feature>
<feature type="region of interest" description="Disordered" evidence="1">
    <location>
        <begin position="1"/>
        <end position="21"/>
    </location>
</feature>
<feature type="domain" description="Ricin B lectin" evidence="2">
    <location>
        <begin position="361"/>
        <end position="514"/>
    </location>
</feature>
<feature type="compositionally biased region" description="Basic residues" evidence="1">
    <location>
        <begin position="349"/>
        <end position="359"/>
    </location>
</feature>
<dbReference type="Proteomes" id="UP000182841">
    <property type="component" value="Unassembled WGS sequence"/>
</dbReference>
<dbReference type="SUPFAM" id="SSF50370">
    <property type="entry name" value="Ricin B-like lectins"/>
    <property type="match status" value="1"/>
</dbReference>